<protein>
    <submittedName>
        <fullName evidence="2">Uncharacterized protein</fullName>
    </submittedName>
</protein>
<sequence length="75" mass="8533">MMICSSYVYTLSDAYILKRATKHPSYGRWSIWLFVDRSGDKSAFCIILLWKNPSDDQVTCCAHDGESFIAVVHLA</sequence>
<evidence type="ECO:0000313" key="1">
    <source>
        <dbReference type="EMBL" id="KAH3853594.1"/>
    </source>
</evidence>
<gene>
    <name evidence="1" type="ORF">DPMN_096123</name>
    <name evidence="2" type="ORF">DPMN_097688</name>
</gene>
<keyword evidence="3" id="KW-1185">Reference proteome</keyword>
<evidence type="ECO:0000313" key="2">
    <source>
        <dbReference type="EMBL" id="KAH3855127.1"/>
    </source>
</evidence>
<accession>A0A9D4LAQ0</accession>
<dbReference type="EMBL" id="JAIWYP010000003">
    <property type="protein sequence ID" value="KAH3855127.1"/>
    <property type="molecule type" value="Genomic_DNA"/>
</dbReference>
<organism evidence="2 3">
    <name type="scientific">Dreissena polymorpha</name>
    <name type="common">Zebra mussel</name>
    <name type="synonym">Mytilus polymorpha</name>
    <dbReference type="NCBI Taxonomy" id="45954"/>
    <lineage>
        <taxon>Eukaryota</taxon>
        <taxon>Metazoa</taxon>
        <taxon>Spiralia</taxon>
        <taxon>Lophotrochozoa</taxon>
        <taxon>Mollusca</taxon>
        <taxon>Bivalvia</taxon>
        <taxon>Autobranchia</taxon>
        <taxon>Heteroconchia</taxon>
        <taxon>Euheterodonta</taxon>
        <taxon>Imparidentia</taxon>
        <taxon>Neoheterodontei</taxon>
        <taxon>Myida</taxon>
        <taxon>Dreissenoidea</taxon>
        <taxon>Dreissenidae</taxon>
        <taxon>Dreissena</taxon>
    </lineage>
</organism>
<reference evidence="2" key="1">
    <citation type="journal article" date="2019" name="bioRxiv">
        <title>The Genome of the Zebra Mussel, Dreissena polymorpha: A Resource for Invasive Species Research.</title>
        <authorList>
            <person name="McCartney M.A."/>
            <person name="Auch B."/>
            <person name="Kono T."/>
            <person name="Mallez S."/>
            <person name="Zhang Y."/>
            <person name="Obille A."/>
            <person name="Becker A."/>
            <person name="Abrahante J.E."/>
            <person name="Garbe J."/>
            <person name="Badalamenti J.P."/>
            <person name="Herman A."/>
            <person name="Mangelson H."/>
            <person name="Liachko I."/>
            <person name="Sullivan S."/>
            <person name="Sone E.D."/>
            <person name="Koren S."/>
            <person name="Silverstein K.A.T."/>
            <person name="Beckman K.B."/>
            <person name="Gohl D.M."/>
        </authorList>
    </citation>
    <scope>NUCLEOTIDE SEQUENCE</scope>
    <source>
        <strain evidence="2">Duluth1</strain>
        <tissue evidence="2">Whole animal</tissue>
    </source>
</reference>
<reference evidence="2" key="2">
    <citation type="submission" date="2020-11" db="EMBL/GenBank/DDBJ databases">
        <authorList>
            <person name="McCartney M.A."/>
            <person name="Auch B."/>
            <person name="Kono T."/>
            <person name="Mallez S."/>
            <person name="Becker A."/>
            <person name="Gohl D.M."/>
            <person name="Silverstein K.A.T."/>
            <person name="Koren S."/>
            <person name="Bechman K.B."/>
            <person name="Herman A."/>
            <person name="Abrahante J.E."/>
            <person name="Garbe J."/>
        </authorList>
    </citation>
    <scope>NUCLEOTIDE SEQUENCE</scope>
    <source>
        <strain evidence="2">Duluth1</strain>
        <tissue evidence="2">Whole animal</tissue>
    </source>
</reference>
<dbReference type="Proteomes" id="UP000828390">
    <property type="component" value="Unassembled WGS sequence"/>
</dbReference>
<proteinExistence type="predicted"/>
<dbReference type="EMBL" id="JAIWYP010000003">
    <property type="protein sequence ID" value="KAH3853594.1"/>
    <property type="molecule type" value="Genomic_DNA"/>
</dbReference>
<name>A0A9D4LAQ0_DREPO</name>
<evidence type="ECO:0000313" key="3">
    <source>
        <dbReference type="Proteomes" id="UP000828390"/>
    </source>
</evidence>
<dbReference type="AlphaFoldDB" id="A0A9D4LAQ0"/>
<comment type="caution">
    <text evidence="2">The sequence shown here is derived from an EMBL/GenBank/DDBJ whole genome shotgun (WGS) entry which is preliminary data.</text>
</comment>